<keyword evidence="1" id="KW-1133">Transmembrane helix</keyword>
<evidence type="ECO:0000256" key="1">
    <source>
        <dbReference type="SAM" id="Phobius"/>
    </source>
</evidence>
<feature type="transmembrane region" description="Helical" evidence="1">
    <location>
        <begin position="86"/>
        <end position="108"/>
    </location>
</feature>
<name>A0A151XI72_9HYME</name>
<accession>A0A151XI72</accession>
<dbReference type="Proteomes" id="UP000075809">
    <property type="component" value="Unassembled WGS sequence"/>
</dbReference>
<protein>
    <recommendedName>
        <fullName evidence="4">Transmembrane protein</fullName>
    </recommendedName>
</protein>
<sequence>MANNLECCKIATFENFNLSLPSFMMVKFYKTSYFSCTISILCFIFLTFSPNFVSDFESIVLDRSSVFKDEIKSNEEDTSCPSCNSFIIITFKLIMNINNFVMIIYLRLIKNLAYFSKKELEIHDFIDINGTNIPMITLQFVTATQSQLNSTENNKVAIIHKIFKIDISF</sequence>
<keyword evidence="1" id="KW-0472">Membrane</keyword>
<keyword evidence="3" id="KW-1185">Reference proteome</keyword>
<organism evidence="2 3">
    <name type="scientific">Mycetomoellerius zeteki</name>
    <dbReference type="NCBI Taxonomy" id="64791"/>
    <lineage>
        <taxon>Eukaryota</taxon>
        <taxon>Metazoa</taxon>
        <taxon>Ecdysozoa</taxon>
        <taxon>Arthropoda</taxon>
        <taxon>Hexapoda</taxon>
        <taxon>Insecta</taxon>
        <taxon>Pterygota</taxon>
        <taxon>Neoptera</taxon>
        <taxon>Endopterygota</taxon>
        <taxon>Hymenoptera</taxon>
        <taxon>Apocrita</taxon>
        <taxon>Aculeata</taxon>
        <taxon>Formicoidea</taxon>
        <taxon>Formicidae</taxon>
        <taxon>Myrmicinae</taxon>
        <taxon>Mycetomoellerius</taxon>
    </lineage>
</organism>
<feature type="transmembrane region" description="Helical" evidence="1">
    <location>
        <begin position="33"/>
        <end position="53"/>
    </location>
</feature>
<proteinExistence type="predicted"/>
<dbReference type="AlphaFoldDB" id="A0A151XI72"/>
<dbReference type="EMBL" id="KQ982104">
    <property type="protein sequence ID" value="KYQ60015.1"/>
    <property type="molecule type" value="Genomic_DNA"/>
</dbReference>
<evidence type="ECO:0000313" key="2">
    <source>
        <dbReference type="EMBL" id="KYQ60015.1"/>
    </source>
</evidence>
<evidence type="ECO:0000313" key="3">
    <source>
        <dbReference type="Proteomes" id="UP000075809"/>
    </source>
</evidence>
<evidence type="ECO:0008006" key="4">
    <source>
        <dbReference type="Google" id="ProtNLM"/>
    </source>
</evidence>
<gene>
    <name evidence="2" type="ORF">ALC60_00943</name>
</gene>
<reference evidence="2 3" key="1">
    <citation type="submission" date="2015-09" db="EMBL/GenBank/DDBJ databases">
        <title>Trachymyrmex zeteki WGS genome.</title>
        <authorList>
            <person name="Nygaard S."/>
            <person name="Hu H."/>
            <person name="Boomsma J."/>
            <person name="Zhang G."/>
        </authorList>
    </citation>
    <scope>NUCLEOTIDE SEQUENCE [LARGE SCALE GENOMIC DNA]</scope>
    <source>
        <strain evidence="2">Tzet28-1</strain>
        <tissue evidence="2">Whole body</tissue>
    </source>
</reference>
<keyword evidence="1" id="KW-0812">Transmembrane</keyword>